<dbReference type="EMBL" id="LAVV01007645">
    <property type="protein sequence ID" value="KNZ55251.1"/>
    <property type="molecule type" value="Genomic_DNA"/>
</dbReference>
<dbReference type="GO" id="GO:0031080">
    <property type="term" value="C:nuclear pore outer ring"/>
    <property type="evidence" value="ECO:0007669"/>
    <property type="project" value="TreeGrafter"/>
</dbReference>
<evidence type="ECO:0000256" key="4">
    <source>
        <dbReference type="ARBA" id="ARBA00022816"/>
    </source>
</evidence>
<dbReference type="Pfam" id="PF07575">
    <property type="entry name" value="Nucleopor_Nup85"/>
    <property type="match status" value="1"/>
</dbReference>
<comment type="caution">
    <text evidence="10">The sequence shown here is derived from an EMBL/GenBank/DDBJ whole genome shotgun (WGS) entry which is preliminary data.</text>
</comment>
<keyword evidence="6 9" id="KW-0811">Translocation</keyword>
<dbReference type="STRING" id="27349.A0A0L6V3B7"/>
<proteinExistence type="inferred from homology"/>
<evidence type="ECO:0000256" key="9">
    <source>
        <dbReference type="RuleBase" id="RU365073"/>
    </source>
</evidence>
<keyword evidence="8 9" id="KW-0539">Nucleus</keyword>
<evidence type="ECO:0000256" key="2">
    <source>
        <dbReference type="ARBA" id="ARBA00005573"/>
    </source>
</evidence>
<dbReference type="InterPro" id="IPR011502">
    <property type="entry name" value="Nucleoporin_Nup85"/>
</dbReference>
<protein>
    <recommendedName>
        <fullName evidence="9">Nuclear pore complex protein Nup85</fullName>
    </recommendedName>
</protein>
<keyword evidence="9" id="KW-0472">Membrane</keyword>
<keyword evidence="3 9" id="KW-0813">Transport</keyword>
<accession>A0A0L6V3B7</accession>
<sequence length="806" mass="91774">MTHAIQLYPIPISRSPTTNSGSEPLPRTCQTTWDPKRNGLALAVVSQDPTVKTSDKQRHNITSVPDQSLYLVNATDFKPSRRSVRPFFFITRSYEIFSGLQKVVQLCEEEQGIVQDQMHLPGGVYLPSTSQLKYYYRIGNQYVIALKDYLVELEEDVTKNSAEIDLVLQMTDVFSLFILVHAPADGRGDGIVAEEILDWVNRTNPREFPHYEPPKEEGEELSAMPVPYEHVNFWPYIHASVRFFFCNPFCLLQETLTKKVLCRCVIRGHLTQASALLKPYTKTHNPTLNQLMTVTLSLLKSTPRSTSFDREHDFNLAVEKFREAVERSLITLESEMNVIFETEKNLTDAANAFDEDDLLHFQASYKILLEILSGDETRISEACFDWQEALGAHLLWVNPCCKRDDLPVVMKKITKEWPIDQTSELELANSSILHGEIDSLMDAASKMDKWLICHLADLIDKLGITPPEHSRGFYICDFVDYLSVDQGLWRLMVAYLATVPGTRAWIKEILRRLVVEDLGAPQNNDTMDLDAQPARTTTKVSILEMKIIYAEHDMEDEFNRTAQILSRRLVKQRKYGTAIAYAVTAGDLNMVSRISDYKHTNLICSLLHPTAPSLRPGLFFDTPDEHESQDVHEKPQPNINSSKLLFLSRYRDMHSYYSKGEHKLAAETLIDLMNTQLAPKRWWAVCLIDLIPLLEDDQGMISLADTFELLRCLEEITGPIISGSRDSYDNLRHLKKIILSGRKSGGVNSFDPTKNEMNKVELNSIAGRKNNHDGDWDDGTRSALEQLNVVRHALARNLSRGLTCKH</sequence>
<keyword evidence="7 9" id="KW-0906">Nuclear pore complex</keyword>
<gene>
    <name evidence="10" type="ORF">VP01_2729g3</name>
</gene>
<evidence type="ECO:0000256" key="1">
    <source>
        <dbReference type="ARBA" id="ARBA00004567"/>
    </source>
</evidence>
<evidence type="ECO:0000256" key="3">
    <source>
        <dbReference type="ARBA" id="ARBA00022448"/>
    </source>
</evidence>
<evidence type="ECO:0000256" key="5">
    <source>
        <dbReference type="ARBA" id="ARBA00022927"/>
    </source>
</evidence>
<comment type="subcellular location">
    <subcellularLocation>
        <location evidence="1 9">Nucleus</location>
        <location evidence="1 9">Nuclear pore complex</location>
    </subcellularLocation>
</comment>
<comment type="similarity">
    <text evidence="2 9">Belongs to the nucleoporin Nup85 family.</text>
</comment>
<reference evidence="10 11" key="1">
    <citation type="submission" date="2015-08" db="EMBL/GenBank/DDBJ databases">
        <title>Next Generation Sequencing and Analysis of the Genome of Puccinia sorghi L Schw, the Causal Agent of Maize Common Rust.</title>
        <authorList>
            <person name="Rochi L."/>
            <person name="Burguener G."/>
            <person name="Darino M."/>
            <person name="Turjanski A."/>
            <person name="Kreff E."/>
            <person name="Dieguez M.J."/>
            <person name="Sacco F."/>
        </authorList>
    </citation>
    <scope>NUCLEOTIDE SEQUENCE [LARGE SCALE GENOMIC DNA]</scope>
    <source>
        <strain evidence="10 11">RO10H11247</strain>
    </source>
</reference>
<dbReference type="Proteomes" id="UP000037035">
    <property type="component" value="Unassembled WGS sequence"/>
</dbReference>
<dbReference type="GO" id="GO:0045893">
    <property type="term" value="P:positive regulation of DNA-templated transcription"/>
    <property type="evidence" value="ECO:0007669"/>
    <property type="project" value="TreeGrafter"/>
</dbReference>
<evidence type="ECO:0000313" key="11">
    <source>
        <dbReference type="Proteomes" id="UP000037035"/>
    </source>
</evidence>
<dbReference type="VEuPathDB" id="FungiDB:VP01_2729g3"/>
<dbReference type="OrthoDB" id="17644at2759"/>
<comment type="subunit">
    <text evidence="9">Component of the nuclear pore complex (NPC).</text>
</comment>
<dbReference type="GO" id="GO:0017056">
    <property type="term" value="F:structural constituent of nuclear pore"/>
    <property type="evidence" value="ECO:0007669"/>
    <property type="project" value="TreeGrafter"/>
</dbReference>
<evidence type="ECO:0000313" key="10">
    <source>
        <dbReference type="EMBL" id="KNZ55251.1"/>
    </source>
</evidence>
<keyword evidence="5 9" id="KW-0653">Protein transport</keyword>
<evidence type="ECO:0000256" key="8">
    <source>
        <dbReference type="ARBA" id="ARBA00023242"/>
    </source>
</evidence>
<evidence type="ECO:0000256" key="7">
    <source>
        <dbReference type="ARBA" id="ARBA00023132"/>
    </source>
</evidence>
<dbReference type="GO" id="GO:0031965">
    <property type="term" value="C:nuclear membrane"/>
    <property type="evidence" value="ECO:0007669"/>
    <property type="project" value="UniProtKB-UniRule"/>
</dbReference>
<name>A0A0L6V3B7_9BASI</name>
<keyword evidence="11" id="KW-1185">Reference proteome</keyword>
<evidence type="ECO:0000256" key="6">
    <source>
        <dbReference type="ARBA" id="ARBA00023010"/>
    </source>
</evidence>
<dbReference type="PANTHER" id="PTHR13373">
    <property type="entry name" value="FROUNT PROTEIN-RELATED"/>
    <property type="match status" value="1"/>
</dbReference>
<keyword evidence="4 9" id="KW-0509">mRNA transport</keyword>
<dbReference type="PANTHER" id="PTHR13373:SF21">
    <property type="entry name" value="NUCLEAR PORE COMPLEX PROTEIN NUP85"/>
    <property type="match status" value="1"/>
</dbReference>
<comment type="function">
    <text evidence="9">Functions as a component of the nuclear pore complex (NPC).</text>
</comment>
<dbReference type="GO" id="GO:0006606">
    <property type="term" value="P:protein import into nucleus"/>
    <property type="evidence" value="ECO:0007669"/>
    <property type="project" value="TreeGrafter"/>
</dbReference>
<dbReference type="GO" id="GO:0006406">
    <property type="term" value="P:mRNA export from nucleus"/>
    <property type="evidence" value="ECO:0007669"/>
    <property type="project" value="TreeGrafter"/>
</dbReference>
<organism evidence="10 11">
    <name type="scientific">Puccinia sorghi</name>
    <dbReference type="NCBI Taxonomy" id="27349"/>
    <lineage>
        <taxon>Eukaryota</taxon>
        <taxon>Fungi</taxon>
        <taxon>Dikarya</taxon>
        <taxon>Basidiomycota</taxon>
        <taxon>Pucciniomycotina</taxon>
        <taxon>Pucciniomycetes</taxon>
        <taxon>Pucciniales</taxon>
        <taxon>Pucciniaceae</taxon>
        <taxon>Puccinia</taxon>
    </lineage>
</organism>
<dbReference type="AlphaFoldDB" id="A0A0L6V3B7"/>